<proteinExistence type="predicted"/>
<name>A0ABP5WG84_9ACTN</name>
<reference evidence="2" key="1">
    <citation type="journal article" date="2019" name="Int. J. Syst. Evol. Microbiol.">
        <title>The Global Catalogue of Microorganisms (GCM) 10K type strain sequencing project: providing services to taxonomists for standard genome sequencing and annotation.</title>
        <authorList>
            <consortium name="The Broad Institute Genomics Platform"/>
            <consortium name="The Broad Institute Genome Sequencing Center for Infectious Disease"/>
            <person name="Wu L."/>
            <person name="Ma J."/>
        </authorList>
    </citation>
    <scope>NUCLEOTIDE SEQUENCE [LARGE SCALE GENOMIC DNA]</scope>
    <source>
        <strain evidence="2">JCM 4358</strain>
    </source>
</reference>
<gene>
    <name evidence="1" type="ORF">GCM10010255_81530</name>
</gene>
<dbReference type="Proteomes" id="UP001499986">
    <property type="component" value="Unassembled WGS sequence"/>
</dbReference>
<keyword evidence="2" id="KW-1185">Reference proteome</keyword>
<evidence type="ECO:0000313" key="1">
    <source>
        <dbReference type="EMBL" id="GAA2426811.1"/>
    </source>
</evidence>
<comment type="caution">
    <text evidence="1">The sequence shown here is derived from an EMBL/GenBank/DDBJ whole genome shotgun (WGS) entry which is preliminary data.</text>
</comment>
<protein>
    <submittedName>
        <fullName evidence="1">Uncharacterized protein</fullName>
    </submittedName>
</protein>
<sequence length="98" mass="10933">MAARNWRVDVSGLLVGTEVAALVFRDEELRNRLTGSIALIIHADDLRIPLGYTGPERLVAMTYIEVLKSLGANLRGEQLPNPSQRWNNAVEYLIKKSS</sequence>
<accession>A0ABP5WG84</accession>
<organism evidence="1 2">
    <name type="scientific">Streptomyces coeruleofuscus</name>
    <dbReference type="NCBI Taxonomy" id="66879"/>
    <lineage>
        <taxon>Bacteria</taxon>
        <taxon>Bacillati</taxon>
        <taxon>Actinomycetota</taxon>
        <taxon>Actinomycetes</taxon>
        <taxon>Kitasatosporales</taxon>
        <taxon>Streptomycetaceae</taxon>
        <taxon>Streptomyces</taxon>
    </lineage>
</organism>
<evidence type="ECO:0000313" key="2">
    <source>
        <dbReference type="Proteomes" id="UP001499986"/>
    </source>
</evidence>
<dbReference type="EMBL" id="BAAASE010000017">
    <property type="protein sequence ID" value="GAA2426811.1"/>
    <property type="molecule type" value="Genomic_DNA"/>
</dbReference>